<dbReference type="PANTHER" id="PTHR32282:SF33">
    <property type="entry name" value="PEPTIDOGLYCAN GLYCOSYLTRANSFERASE"/>
    <property type="match status" value="1"/>
</dbReference>
<dbReference type="InterPro" id="IPR001460">
    <property type="entry name" value="PCN-bd_Tpept"/>
</dbReference>
<dbReference type="CDD" id="cd06577">
    <property type="entry name" value="PASTA_pknB"/>
    <property type="match status" value="1"/>
</dbReference>
<dbReference type="EMBL" id="JADNYM010000005">
    <property type="protein sequence ID" value="MBG0738718.1"/>
    <property type="molecule type" value="Genomic_DNA"/>
</dbReference>
<keyword evidence="14" id="KW-0472">Membrane</keyword>
<dbReference type="GO" id="GO:0009252">
    <property type="term" value="P:peptidoglycan biosynthetic process"/>
    <property type="evidence" value="ECO:0007669"/>
    <property type="project" value="UniProtKB-KW"/>
</dbReference>
<dbReference type="PANTHER" id="PTHR32282">
    <property type="entry name" value="BINDING PROTEIN TRANSPEPTIDASE, PUTATIVE-RELATED"/>
    <property type="match status" value="1"/>
</dbReference>
<evidence type="ECO:0000256" key="10">
    <source>
        <dbReference type="ARBA" id="ARBA00023268"/>
    </source>
</evidence>
<comment type="catalytic activity">
    <reaction evidence="13">
        <text>[GlcNAc-(1-&gt;4)-Mur2Ac(oyl-L-Ala-gamma-D-Glu-L-Lys-D-Ala-D-Ala)](n)-di-trans,octa-cis-undecaprenyl diphosphate + beta-D-GlcNAc-(1-&gt;4)-Mur2Ac(oyl-L-Ala-gamma-D-Glu-L-Lys-D-Ala-D-Ala)-di-trans,octa-cis-undecaprenyl diphosphate = [GlcNAc-(1-&gt;4)-Mur2Ac(oyl-L-Ala-gamma-D-Glu-L-Lys-D-Ala-D-Ala)](n+1)-di-trans,octa-cis-undecaprenyl diphosphate + di-trans,octa-cis-undecaprenyl diphosphate + H(+)</text>
        <dbReference type="Rhea" id="RHEA:23708"/>
        <dbReference type="Rhea" id="RHEA-COMP:9602"/>
        <dbReference type="Rhea" id="RHEA-COMP:9603"/>
        <dbReference type="ChEBI" id="CHEBI:15378"/>
        <dbReference type="ChEBI" id="CHEBI:58405"/>
        <dbReference type="ChEBI" id="CHEBI:60033"/>
        <dbReference type="ChEBI" id="CHEBI:78435"/>
        <dbReference type="EC" id="2.4.99.28"/>
    </reaction>
</comment>
<keyword evidence="9" id="KW-0573">Peptidoglycan synthesis</keyword>
<feature type="transmembrane region" description="Helical" evidence="14">
    <location>
        <begin position="29"/>
        <end position="51"/>
    </location>
</feature>
<keyword evidence="14" id="KW-1133">Transmembrane helix</keyword>
<dbReference type="GO" id="GO:0008658">
    <property type="term" value="F:penicillin binding"/>
    <property type="evidence" value="ECO:0007669"/>
    <property type="project" value="InterPro"/>
</dbReference>
<gene>
    <name evidence="16" type="ORF">IV500_04705</name>
</gene>
<feature type="domain" description="PASTA" evidence="15">
    <location>
        <begin position="690"/>
        <end position="759"/>
    </location>
</feature>
<evidence type="ECO:0000256" key="11">
    <source>
        <dbReference type="ARBA" id="ARBA00023316"/>
    </source>
</evidence>
<evidence type="ECO:0000313" key="16">
    <source>
        <dbReference type="EMBL" id="MBG0738718.1"/>
    </source>
</evidence>
<evidence type="ECO:0000256" key="3">
    <source>
        <dbReference type="ARBA" id="ARBA00022645"/>
    </source>
</evidence>
<dbReference type="PROSITE" id="PS51178">
    <property type="entry name" value="PASTA"/>
    <property type="match status" value="1"/>
</dbReference>
<evidence type="ECO:0000256" key="5">
    <source>
        <dbReference type="ARBA" id="ARBA00022676"/>
    </source>
</evidence>
<evidence type="ECO:0000256" key="9">
    <source>
        <dbReference type="ARBA" id="ARBA00022984"/>
    </source>
</evidence>
<dbReference type="GO" id="GO:0006508">
    <property type="term" value="P:proteolysis"/>
    <property type="evidence" value="ECO:0007669"/>
    <property type="project" value="UniProtKB-KW"/>
</dbReference>
<dbReference type="Pfam" id="PF00905">
    <property type="entry name" value="Transpeptidase"/>
    <property type="match status" value="1"/>
</dbReference>
<evidence type="ECO:0000256" key="8">
    <source>
        <dbReference type="ARBA" id="ARBA00022960"/>
    </source>
</evidence>
<evidence type="ECO:0000256" key="2">
    <source>
        <dbReference type="ARBA" id="ARBA00007739"/>
    </source>
</evidence>
<dbReference type="GO" id="GO:0008955">
    <property type="term" value="F:peptidoglycan glycosyltransferase activity"/>
    <property type="evidence" value="ECO:0007669"/>
    <property type="project" value="UniProtKB-EC"/>
</dbReference>
<comment type="similarity">
    <text evidence="2">In the N-terminal section; belongs to the glycosyltransferase 51 family.</text>
</comment>
<dbReference type="InterPro" id="IPR005543">
    <property type="entry name" value="PASTA_dom"/>
</dbReference>
<protein>
    <submittedName>
        <fullName evidence="16">Transglycosylase domain-containing protein</fullName>
    </submittedName>
</protein>
<keyword evidence="4" id="KW-0645">Protease</keyword>
<keyword evidence="6" id="KW-0808">Transferase</keyword>
<evidence type="ECO:0000256" key="1">
    <source>
        <dbReference type="ARBA" id="ARBA00007090"/>
    </source>
</evidence>
<dbReference type="SUPFAM" id="SSF53955">
    <property type="entry name" value="Lysozyme-like"/>
    <property type="match status" value="1"/>
</dbReference>
<evidence type="ECO:0000256" key="4">
    <source>
        <dbReference type="ARBA" id="ARBA00022670"/>
    </source>
</evidence>
<dbReference type="InterPro" id="IPR012338">
    <property type="entry name" value="Beta-lactam/transpept-like"/>
</dbReference>
<dbReference type="Gene3D" id="3.40.710.10">
    <property type="entry name" value="DD-peptidase/beta-lactamase superfamily"/>
    <property type="match status" value="1"/>
</dbReference>
<name>A0A931G4E4_9MICC</name>
<dbReference type="Gene3D" id="3.30.10.20">
    <property type="match status" value="1"/>
</dbReference>
<evidence type="ECO:0000256" key="12">
    <source>
        <dbReference type="ARBA" id="ARBA00034000"/>
    </source>
</evidence>
<evidence type="ECO:0000256" key="7">
    <source>
        <dbReference type="ARBA" id="ARBA00022801"/>
    </source>
</evidence>
<dbReference type="SMART" id="SM00740">
    <property type="entry name" value="PASTA"/>
    <property type="match status" value="1"/>
</dbReference>
<keyword evidence="17" id="KW-1185">Reference proteome</keyword>
<comment type="similarity">
    <text evidence="1">In the C-terminal section; belongs to the transpeptidase family.</text>
</comment>
<comment type="catalytic activity">
    <reaction evidence="12">
        <text>Preferential cleavage: (Ac)2-L-Lys-D-Ala-|-D-Ala. Also transpeptidation of peptidyl-alanyl moieties that are N-acyl substituents of D-alanine.</text>
        <dbReference type="EC" id="3.4.16.4"/>
    </reaction>
</comment>
<comment type="caution">
    <text evidence="16">The sequence shown here is derived from an EMBL/GenBank/DDBJ whole genome shotgun (WGS) entry which is preliminary data.</text>
</comment>
<dbReference type="InterPro" id="IPR036950">
    <property type="entry name" value="PBP_transglycosylase"/>
</dbReference>
<organism evidence="16 17">
    <name type="scientific">Arthrobacter terrae</name>
    <dbReference type="NCBI Taxonomy" id="2935737"/>
    <lineage>
        <taxon>Bacteria</taxon>
        <taxon>Bacillati</taxon>
        <taxon>Actinomycetota</taxon>
        <taxon>Actinomycetes</taxon>
        <taxon>Micrococcales</taxon>
        <taxon>Micrococcaceae</taxon>
        <taxon>Arthrobacter</taxon>
    </lineage>
</organism>
<evidence type="ECO:0000259" key="15">
    <source>
        <dbReference type="PROSITE" id="PS51178"/>
    </source>
</evidence>
<accession>A0A931G4E4</accession>
<dbReference type="Proteomes" id="UP000655366">
    <property type="component" value="Unassembled WGS sequence"/>
</dbReference>
<dbReference type="Gene3D" id="1.10.3810.10">
    <property type="entry name" value="Biosynthetic peptidoglycan transglycosylase-like"/>
    <property type="match status" value="1"/>
</dbReference>
<reference evidence="16 17" key="1">
    <citation type="submission" date="2020-11" db="EMBL/GenBank/DDBJ databases">
        <title>Arthrobacter antarcticus sp. nov., isolated from Antarctic Soil.</title>
        <authorList>
            <person name="Li J."/>
        </authorList>
    </citation>
    <scope>NUCLEOTIDE SEQUENCE [LARGE SCALE GENOMIC DNA]</scope>
    <source>
        <strain evidence="16 17">Z1-20</strain>
    </source>
</reference>
<dbReference type="GO" id="GO:0030288">
    <property type="term" value="C:outer membrane-bounded periplasmic space"/>
    <property type="evidence" value="ECO:0007669"/>
    <property type="project" value="TreeGrafter"/>
</dbReference>
<dbReference type="GO" id="GO:0009002">
    <property type="term" value="F:serine-type D-Ala-D-Ala carboxypeptidase activity"/>
    <property type="evidence" value="ECO:0007669"/>
    <property type="project" value="UniProtKB-EC"/>
</dbReference>
<keyword evidence="5" id="KW-0328">Glycosyltransferase</keyword>
<dbReference type="InterPro" id="IPR001264">
    <property type="entry name" value="Glyco_trans_51"/>
</dbReference>
<evidence type="ECO:0000256" key="14">
    <source>
        <dbReference type="SAM" id="Phobius"/>
    </source>
</evidence>
<dbReference type="FunFam" id="1.10.3810.10:FF:000001">
    <property type="entry name" value="Penicillin-binding protein 1A"/>
    <property type="match status" value="1"/>
</dbReference>
<keyword evidence="14" id="KW-0812">Transmembrane</keyword>
<sequence length="771" mass="81402">MRRARTEMGGIEQLLESSMHEDQSIARPFAVRLAGFIATVLLVSLTGLLAAPVGMLAAGGIGTAVDYWDKLPSEIPLDVALPQHTVLLDKNGKEFARFFSENRIDVKLADVSPTFTDALLATEDARFYTNGPIDLVGTVRATINNARSDQAQGASGITQQLVKNLLVAQSGETALPSRDLGTKLQELKYAAGLEKKLSKDQILEMYSNTVYFGNGAYGIQAAAKVYFDTTAKDLTRTQGATLAGILKGPSLYEPFTNPDGALARRDTALSRLRTTGKITEAEATAAAAEPLGIKKGVLVNGCASSTYPYYCSLVRDEILSDPAFGATAEARAEKLSLGGMTLTTALDPAAMNTTQNAVTNALGNDNRAALATAVIKPGTGQIAAIAQNRTWGDGPGQTEIVYAKSPFQVGSSMKPITLATALEQGIPATTRLNANSPYTSPTLDSPPGGFINYGNYSWGTVDARRAIQLSLNIYFIRLIERTGVLPVADMAARLGITSLPRTGPNAIKGQEASLTLGAYEISPLEMANAYAVFAGDGVACRPVAVTSGIRADTGAKITTPDPDCHQAIAPAVAHTVADILKMPFTGPDGTLFQMGGLPGREAGAKTGTTNDYAANWIVGLVPQYVTAVWLGDPRGGSQYPLNMVHAYGRDFYNLTGSEVASPVWKEIMTQLTAGLPVIPLPKADDVATSSSTARTIPDVRGLSVSEAETLLLQNNLTPDIAERTADPNPLLAKDIVVAQTPAAGSTFSYREKVSITLSQGSDTTIKLPERK</sequence>
<dbReference type="AlphaFoldDB" id="A0A931G4E4"/>
<keyword evidence="11" id="KW-0961">Cell wall biogenesis/degradation</keyword>
<dbReference type="SUPFAM" id="SSF56601">
    <property type="entry name" value="beta-lactamase/transpeptidase-like"/>
    <property type="match status" value="1"/>
</dbReference>
<dbReference type="GO" id="GO:0071555">
    <property type="term" value="P:cell wall organization"/>
    <property type="evidence" value="ECO:0007669"/>
    <property type="project" value="UniProtKB-KW"/>
</dbReference>
<dbReference type="Pfam" id="PF03793">
    <property type="entry name" value="PASTA"/>
    <property type="match status" value="1"/>
</dbReference>
<dbReference type="InterPro" id="IPR050396">
    <property type="entry name" value="Glycosyltr_51/Transpeptidase"/>
</dbReference>
<evidence type="ECO:0000256" key="13">
    <source>
        <dbReference type="ARBA" id="ARBA00049902"/>
    </source>
</evidence>
<dbReference type="Pfam" id="PF00912">
    <property type="entry name" value="Transgly"/>
    <property type="match status" value="1"/>
</dbReference>
<evidence type="ECO:0000313" key="17">
    <source>
        <dbReference type="Proteomes" id="UP000655366"/>
    </source>
</evidence>
<evidence type="ECO:0000256" key="6">
    <source>
        <dbReference type="ARBA" id="ARBA00022679"/>
    </source>
</evidence>
<keyword evidence="8" id="KW-0133">Cell shape</keyword>
<dbReference type="InterPro" id="IPR023346">
    <property type="entry name" value="Lysozyme-like_dom_sf"/>
</dbReference>
<keyword evidence="10" id="KW-0511">Multifunctional enzyme</keyword>
<dbReference type="GO" id="GO:0008360">
    <property type="term" value="P:regulation of cell shape"/>
    <property type="evidence" value="ECO:0007669"/>
    <property type="project" value="UniProtKB-KW"/>
</dbReference>
<proteinExistence type="inferred from homology"/>
<keyword evidence="7" id="KW-0378">Hydrolase</keyword>
<keyword evidence="3" id="KW-0121">Carboxypeptidase</keyword>
<dbReference type="RefSeq" id="WP_196395664.1">
    <property type="nucleotide sequence ID" value="NZ_JADNYM010000005.1"/>
</dbReference>